<dbReference type="RefSeq" id="WP_157024687.1">
    <property type="nucleotide sequence ID" value="NZ_WQLV01000022.1"/>
</dbReference>
<evidence type="ECO:0000313" key="2">
    <source>
        <dbReference type="Proteomes" id="UP000478892"/>
    </source>
</evidence>
<reference evidence="1 2" key="1">
    <citation type="submission" date="2019-12" db="EMBL/GenBank/DDBJ databases">
        <authorList>
            <person name="Zhang Y.-J."/>
        </authorList>
    </citation>
    <scope>NUCLEOTIDE SEQUENCE [LARGE SCALE GENOMIC DNA]</scope>
    <source>
        <strain evidence="1 2">CY05</strain>
    </source>
</reference>
<accession>A0A6L6WLW6</accession>
<name>A0A6L6WLW6_9RHOB</name>
<protein>
    <submittedName>
        <fullName evidence="1">Uncharacterized protein</fullName>
    </submittedName>
</protein>
<sequence length="83" mass="9704">MNYVKYPEDFDDYAWELSSKGCFEVQAVVDGETINVNFYDKYRLQQDTELSEELGENFLAENIIVVDVVDRERMDAAIKSFHP</sequence>
<keyword evidence="2" id="KW-1185">Reference proteome</keyword>
<dbReference type="Proteomes" id="UP000478892">
    <property type="component" value="Unassembled WGS sequence"/>
</dbReference>
<gene>
    <name evidence="1" type="ORF">GO984_21915</name>
</gene>
<evidence type="ECO:0000313" key="1">
    <source>
        <dbReference type="EMBL" id="MVO18481.1"/>
    </source>
</evidence>
<proteinExistence type="predicted"/>
<dbReference type="AlphaFoldDB" id="A0A6L6WLW6"/>
<dbReference type="EMBL" id="WQLV01000022">
    <property type="protein sequence ID" value="MVO18481.1"/>
    <property type="molecule type" value="Genomic_DNA"/>
</dbReference>
<comment type="caution">
    <text evidence="1">The sequence shown here is derived from an EMBL/GenBank/DDBJ whole genome shotgun (WGS) entry which is preliminary data.</text>
</comment>
<organism evidence="1 2">
    <name type="scientific">Parasedimentitalea huanghaiensis</name>
    <dbReference type="NCBI Taxonomy" id="2682100"/>
    <lineage>
        <taxon>Bacteria</taxon>
        <taxon>Pseudomonadati</taxon>
        <taxon>Pseudomonadota</taxon>
        <taxon>Alphaproteobacteria</taxon>
        <taxon>Rhodobacterales</taxon>
        <taxon>Paracoccaceae</taxon>
        <taxon>Parasedimentitalea</taxon>
    </lineage>
</organism>